<accession>A0A2W5HMN1</accession>
<keyword evidence="1" id="KW-0418">Kinase</keyword>
<protein>
    <submittedName>
        <fullName evidence="1">Adenylate kinase</fullName>
    </submittedName>
</protein>
<dbReference type="Gene3D" id="3.40.50.300">
    <property type="entry name" value="P-loop containing nucleotide triphosphate hydrolases"/>
    <property type="match status" value="1"/>
</dbReference>
<dbReference type="AlphaFoldDB" id="A0A2W5HMN1"/>
<sequence>MKNSLGKRIAIIGPSNSGKSTLAEKIGKAFGIPILHLDQIAHKPGTSWERVSELDLIEAQDQFLIKNNTWVIEGNYSVCMSQRFGHAETLIWCDPPLIGCIGRYIIRSIKSDPDRVGRLKDAKHEFSLALIKYTIFNYPKNRSKYLELIQMNSHLNCLHMRTFSEIKNLIF</sequence>
<reference evidence="1 2" key="1">
    <citation type="submission" date="2017-08" db="EMBL/GenBank/DDBJ databases">
        <title>Infants hospitalized years apart are colonized by the same room-sourced microbial strains.</title>
        <authorList>
            <person name="Brooks B."/>
            <person name="Olm M.R."/>
            <person name="Firek B.A."/>
            <person name="Baker R."/>
            <person name="Thomas B.C."/>
            <person name="Morowitz M.J."/>
            <person name="Banfield J.F."/>
        </authorList>
    </citation>
    <scope>NUCLEOTIDE SEQUENCE [LARGE SCALE GENOMIC DNA]</scope>
    <source>
        <strain evidence="1">S2_006_000_R2_64</strain>
    </source>
</reference>
<dbReference type="EMBL" id="QFOT01000012">
    <property type="protein sequence ID" value="PZP56902.1"/>
    <property type="molecule type" value="Genomic_DNA"/>
</dbReference>
<organism evidence="1 2">
    <name type="scientific">Micavibrio aeruginosavorus</name>
    <dbReference type="NCBI Taxonomy" id="349221"/>
    <lineage>
        <taxon>Bacteria</taxon>
        <taxon>Pseudomonadati</taxon>
        <taxon>Bdellovibrionota</taxon>
        <taxon>Bdellovibrionia</taxon>
        <taxon>Bdellovibrionales</taxon>
        <taxon>Pseudobdellovibrionaceae</taxon>
        <taxon>Micavibrio</taxon>
    </lineage>
</organism>
<evidence type="ECO:0000313" key="1">
    <source>
        <dbReference type="EMBL" id="PZP56902.1"/>
    </source>
</evidence>
<gene>
    <name evidence="1" type="ORF">DI586_02130</name>
</gene>
<dbReference type="InterPro" id="IPR027417">
    <property type="entry name" value="P-loop_NTPase"/>
</dbReference>
<dbReference type="PANTHER" id="PTHR37816">
    <property type="entry name" value="YALI0E33011P"/>
    <property type="match status" value="1"/>
</dbReference>
<dbReference type="Proteomes" id="UP000249739">
    <property type="component" value="Unassembled WGS sequence"/>
</dbReference>
<dbReference type="SUPFAM" id="SSF52540">
    <property type="entry name" value="P-loop containing nucleoside triphosphate hydrolases"/>
    <property type="match status" value="1"/>
</dbReference>
<dbReference type="PANTHER" id="PTHR37816:SF3">
    <property type="entry name" value="MODULATES DNA TOPOLOGY"/>
    <property type="match status" value="1"/>
</dbReference>
<dbReference type="GO" id="GO:0016301">
    <property type="term" value="F:kinase activity"/>
    <property type="evidence" value="ECO:0007669"/>
    <property type="project" value="UniProtKB-KW"/>
</dbReference>
<dbReference type="InterPro" id="IPR052922">
    <property type="entry name" value="Cytidylate_Kinase-2"/>
</dbReference>
<keyword evidence="1" id="KW-0808">Transferase</keyword>
<name>A0A2W5HMN1_9BACT</name>
<comment type="caution">
    <text evidence="1">The sequence shown here is derived from an EMBL/GenBank/DDBJ whole genome shotgun (WGS) entry which is preliminary data.</text>
</comment>
<evidence type="ECO:0000313" key="2">
    <source>
        <dbReference type="Proteomes" id="UP000249739"/>
    </source>
</evidence>
<proteinExistence type="predicted"/>